<sequence length="262" mass="29100">MVNKGRKLGAINSKAMATSNHKGKSLHELCSEAKSLLPQRFRPDAWYIVVASTLVASGKAGELGALYKYITEEESPGLGDEEMRRLKARLGDVLMKEWTLVGITPVVIAVTALGGAEKGVKVSDEENMTFPQRRQSIDFNHAIPERGTRFIQQLYRDNLAPIFSTWGSYGPDLAWVERAVIYGLFLSDHEILSVVEAELVILSAIMCQGYRMPTIWHLRGLRRLGVSEDDVEKVQSTIEAVAIWAGKSIDGWPRVTDVTDEV</sequence>
<dbReference type="PANTHER" id="PTHR28180">
    <property type="entry name" value="CONSERVED MITOCHONDRIAL PROTEIN-RELATED"/>
    <property type="match status" value="1"/>
</dbReference>
<evidence type="ECO:0008006" key="3">
    <source>
        <dbReference type="Google" id="ProtNLM"/>
    </source>
</evidence>
<organism evidence="1 2">
    <name type="scientific">Elaphomyces granulatus</name>
    <dbReference type="NCBI Taxonomy" id="519963"/>
    <lineage>
        <taxon>Eukaryota</taxon>
        <taxon>Fungi</taxon>
        <taxon>Dikarya</taxon>
        <taxon>Ascomycota</taxon>
        <taxon>Pezizomycotina</taxon>
        <taxon>Eurotiomycetes</taxon>
        <taxon>Eurotiomycetidae</taxon>
        <taxon>Eurotiales</taxon>
        <taxon>Elaphomycetaceae</taxon>
        <taxon>Elaphomyces</taxon>
    </lineage>
</organism>
<evidence type="ECO:0000313" key="2">
    <source>
        <dbReference type="Proteomes" id="UP000243515"/>
    </source>
</evidence>
<dbReference type="Proteomes" id="UP000243515">
    <property type="component" value="Unassembled WGS sequence"/>
</dbReference>
<evidence type="ECO:0000313" key="1">
    <source>
        <dbReference type="EMBL" id="OXV10156.1"/>
    </source>
</evidence>
<comment type="caution">
    <text evidence="1">The sequence shown here is derived from an EMBL/GenBank/DDBJ whole genome shotgun (WGS) entry which is preliminary data.</text>
</comment>
<dbReference type="PANTHER" id="PTHR28180:SF5">
    <property type="entry name" value="DNA POLYMERASE ALPHA SUBUNIT B"/>
    <property type="match status" value="1"/>
</dbReference>
<accession>A0A232M1C1</accession>
<dbReference type="EMBL" id="NPHW01003102">
    <property type="protein sequence ID" value="OXV10156.1"/>
    <property type="molecule type" value="Genomic_DNA"/>
</dbReference>
<dbReference type="OrthoDB" id="5537330at2759"/>
<dbReference type="InterPro" id="IPR029032">
    <property type="entry name" value="AhpD-like"/>
</dbReference>
<keyword evidence="2" id="KW-1185">Reference proteome</keyword>
<dbReference type="Gene3D" id="1.20.1290.10">
    <property type="entry name" value="AhpD-like"/>
    <property type="match status" value="1"/>
</dbReference>
<dbReference type="AlphaFoldDB" id="A0A232M1C1"/>
<gene>
    <name evidence="1" type="ORF">Egran_02082</name>
</gene>
<dbReference type="SUPFAM" id="SSF69118">
    <property type="entry name" value="AhpD-like"/>
    <property type="match status" value="1"/>
</dbReference>
<protein>
    <recommendedName>
        <fullName evidence="3">Carboxymuconolactone decarboxylase-like domain-containing protein</fullName>
    </recommendedName>
</protein>
<dbReference type="InterPro" id="IPR052999">
    <property type="entry name" value="PTS1_Protein"/>
</dbReference>
<name>A0A232M1C1_9EURO</name>
<reference evidence="1 2" key="1">
    <citation type="journal article" date="2015" name="Environ. Microbiol.">
        <title>Metagenome sequence of Elaphomyces granulatus from sporocarp tissue reveals Ascomycota ectomycorrhizal fingerprints of genome expansion and a Proteobacteria-rich microbiome.</title>
        <authorList>
            <person name="Quandt C.A."/>
            <person name="Kohler A."/>
            <person name="Hesse C.N."/>
            <person name="Sharpton T.J."/>
            <person name="Martin F."/>
            <person name="Spatafora J.W."/>
        </authorList>
    </citation>
    <scope>NUCLEOTIDE SEQUENCE [LARGE SCALE GENOMIC DNA]</scope>
    <source>
        <strain evidence="1 2">OSC145934</strain>
    </source>
</reference>
<proteinExistence type="predicted"/>